<keyword evidence="2" id="KW-0808">Transferase</keyword>
<dbReference type="InterPro" id="IPR028098">
    <property type="entry name" value="Glyco_trans_4-like_N"/>
</dbReference>
<dbReference type="CDD" id="cd03801">
    <property type="entry name" value="GT4_PimA-like"/>
    <property type="match status" value="1"/>
</dbReference>
<reference evidence="5" key="1">
    <citation type="journal article" date="2019" name="Int. J. Syst. Evol. Microbiol.">
        <title>The Global Catalogue of Microorganisms (GCM) 10K type strain sequencing project: providing services to taxonomists for standard genome sequencing and annotation.</title>
        <authorList>
            <consortium name="The Broad Institute Genomics Platform"/>
            <consortium name="The Broad Institute Genome Sequencing Center for Infectious Disease"/>
            <person name="Wu L."/>
            <person name="Ma J."/>
        </authorList>
    </citation>
    <scope>NUCLEOTIDE SEQUENCE [LARGE SCALE GENOMIC DNA]</scope>
    <source>
        <strain evidence="5">NBRC 113072</strain>
    </source>
</reference>
<protein>
    <recommendedName>
        <fullName evidence="3">Glycosyltransferase subfamily 4-like N-terminal domain-containing protein</fullName>
    </recommendedName>
</protein>
<dbReference type="Pfam" id="PF13692">
    <property type="entry name" value="Glyco_trans_1_4"/>
    <property type="match status" value="1"/>
</dbReference>
<dbReference type="Gene3D" id="3.40.50.2000">
    <property type="entry name" value="Glycogen Phosphorylase B"/>
    <property type="match status" value="2"/>
</dbReference>
<keyword evidence="1" id="KW-0328">Glycosyltransferase</keyword>
<dbReference type="EMBL" id="BSUO01000001">
    <property type="protein sequence ID" value="GMA40698.1"/>
    <property type="molecule type" value="Genomic_DNA"/>
</dbReference>
<comment type="caution">
    <text evidence="4">The sequence shown here is derived from an EMBL/GenBank/DDBJ whole genome shotgun (WGS) entry which is preliminary data.</text>
</comment>
<evidence type="ECO:0000313" key="4">
    <source>
        <dbReference type="EMBL" id="GMA40698.1"/>
    </source>
</evidence>
<evidence type="ECO:0000256" key="1">
    <source>
        <dbReference type="ARBA" id="ARBA00022676"/>
    </source>
</evidence>
<evidence type="ECO:0000259" key="3">
    <source>
        <dbReference type="Pfam" id="PF13439"/>
    </source>
</evidence>
<evidence type="ECO:0000256" key="2">
    <source>
        <dbReference type="ARBA" id="ARBA00022679"/>
    </source>
</evidence>
<sequence length="365" mass="40242">MRVFVELAQSVDPSTWAARNAEGLAADASPYGLHHLERFGHQVRFCRAGRTRRVRRLGEVISARFWGLQPVYSLLAMSDRRRRSADVVLCMDERNGIPATFMPLRTPVVTGVAWLEDPGELDPLYRGIARAGLRRAAGVFVECSAMIEPLTRDFGVSADKVHFIHFGIDERHFYPSEEPPIPGRVFSVGDDRMRDYDTLIGALEQVRRQAPSASAEVATTMPVEFPDWVTVHRRRMDDAVRECYQRASLVALALRPTRQGSGLTVILEAMASGRPIVATSNPGLDDYIADGETGILVPPGDRHAMAEAIGGLLEDPARARAMGQRGRNRIQEHFTTRHMAGELAAVLRKAVGVTTDHGPTSLETG</sequence>
<gene>
    <name evidence="4" type="ORF">GCM10025883_27430</name>
</gene>
<proteinExistence type="predicted"/>
<keyword evidence="5" id="KW-1185">Reference proteome</keyword>
<dbReference type="RefSeq" id="WP_284304353.1">
    <property type="nucleotide sequence ID" value="NZ_BSUO01000001.1"/>
</dbReference>
<name>A0ABQ6IVI5_9MICO</name>
<accession>A0ABQ6IVI5</accession>
<dbReference type="Pfam" id="PF13439">
    <property type="entry name" value="Glyco_transf_4"/>
    <property type="match status" value="1"/>
</dbReference>
<dbReference type="PANTHER" id="PTHR12526:SF590">
    <property type="entry name" value="ALPHA-MALTOSE-1-PHOSPHATE SYNTHASE"/>
    <property type="match status" value="1"/>
</dbReference>
<dbReference type="Proteomes" id="UP001157126">
    <property type="component" value="Unassembled WGS sequence"/>
</dbReference>
<organism evidence="4 5">
    <name type="scientific">Mobilicoccus caccae</name>
    <dbReference type="NCBI Taxonomy" id="1859295"/>
    <lineage>
        <taxon>Bacteria</taxon>
        <taxon>Bacillati</taxon>
        <taxon>Actinomycetota</taxon>
        <taxon>Actinomycetes</taxon>
        <taxon>Micrococcales</taxon>
        <taxon>Dermatophilaceae</taxon>
        <taxon>Mobilicoccus</taxon>
    </lineage>
</organism>
<dbReference type="SUPFAM" id="SSF53756">
    <property type="entry name" value="UDP-Glycosyltransferase/glycogen phosphorylase"/>
    <property type="match status" value="1"/>
</dbReference>
<feature type="domain" description="Glycosyltransferase subfamily 4-like N-terminal" evidence="3">
    <location>
        <begin position="34"/>
        <end position="170"/>
    </location>
</feature>
<dbReference type="PANTHER" id="PTHR12526">
    <property type="entry name" value="GLYCOSYLTRANSFERASE"/>
    <property type="match status" value="1"/>
</dbReference>
<evidence type="ECO:0000313" key="5">
    <source>
        <dbReference type="Proteomes" id="UP001157126"/>
    </source>
</evidence>